<protein>
    <recommendedName>
        <fullName evidence="6">FYVE-type domain-containing protein</fullName>
    </recommendedName>
</protein>
<dbReference type="InterPro" id="IPR023393">
    <property type="entry name" value="START-like_dom_sf"/>
</dbReference>
<dbReference type="InterPro" id="IPR017455">
    <property type="entry name" value="Znf_FYVE-rel"/>
</dbReference>
<evidence type="ECO:0000259" key="6">
    <source>
        <dbReference type="PROSITE" id="PS50178"/>
    </source>
</evidence>
<dbReference type="InterPro" id="IPR013083">
    <property type="entry name" value="Znf_RING/FYVE/PHD"/>
</dbReference>
<evidence type="ECO:0000313" key="8">
    <source>
        <dbReference type="Proteomes" id="UP001162060"/>
    </source>
</evidence>
<reference evidence="7" key="1">
    <citation type="submission" date="2024-01" db="EMBL/GenBank/DDBJ databases">
        <authorList>
            <person name="Webb A."/>
        </authorList>
    </citation>
    <scope>NUCLEOTIDE SEQUENCE</scope>
    <source>
        <strain evidence="7">Pm1</strain>
    </source>
</reference>
<feature type="compositionally biased region" description="Acidic residues" evidence="5">
    <location>
        <begin position="641"/>
        <end position="653"/>
    </location>
</feature>
<feature type="domain" description="FYVE-type" evidence="6">
    <location>
        <begin position="526"/>
        <end position="586"/>
    </location>
</feature>
<name>A0AAV1TLZ4_9STRA</name>
<organism evidence="7 8">
    <name type="scientific">Peronospora matthiolae</name>
    <dbReference type="NCBI Taxonomy" id="2874970"/>
    <lineage>
        <taxon>Eukaryota</taxon>
        <taxon>Sar</taxon>
        <taxon>Stramenopiles</taxon>
        <taxon>Oomycota</taxon>
        <taxon>Peronosporomycetes</taxon>
        <taxon>Peronosporales</taxon>
        <taxon>Peronosporaceae</taxon>
        <taxon>Peronospora</taxon>
    </lineage>
</organism>
<feature type="compositionally biased region" description="Basic residues" evidence="5">
    <location>
        <begin position="87"/>
        <end position="96"/>
    </location>
</feature>
<feature type="compositionally biased region" description="Polar residues" evidence="5">
    <location>
        <begin position="614"/>
        <end position="634"/>
    </location>
</feature>
<dbReference type="InterPro" id="IPR011011">
    <property type="entry name" value="Znf_FYVE_PHD"/>
</dbReference>
<proteinExistence type="predicted"/>
<accession>A0AAV1TLZ4</accession>
<keyword evidence="2 4" id="KW-0863">Zinc-finger</keyword>
<dbReference type="PROSITE" id="PS00518">
    <property type="entry name" value="ZF_RING_1"/>
    <property type="match status" value="1"/>
</dbReference>
<dbReference type="InterPro" id="IPR000306">
    <property type="entry name" value="Znf_FYVE"/>
</dbReference>
<dbReference type="SUPFAM" id="SSF57903">
    <property type="entry name" value="FYVE/PHD zinc finger"/>
    <property type="match status" value="1"/>
</dbReference>
<dbReference type="Pfam" id="PF01363">
    <property type="entry name" value="FYVE"/>
    <property type="match status" value="1"/>
</dbReference>
<keyword evidence="3" id="KW-0862">Zinc</keyword>
<dbReference type="Gene3D" id="3.30.40.10">
    <property type="entry name" value="Zinc/RING finger domain, C3HC4 (zinc finger)"/>
    <property type="match status" value="1"/>
</dbReference>
<dbReference type="SMART" id="SM00064">
    <property type="entry name" value="FYVE"/>
    <property type="match status" value="1"/>
</dbReference>
<keyword evidence="1" id="KW-0479">Metal-binding</keyword>
<evidence type="ECO:0000256" key="4">
    <source>
        <dbReference type="PROSITE-ProRule" id="PRU00091"/>
    </source>
</evidence>
<feature type="region of interest" description="Disordered" evidence="5">
    <location>
        <begin position="614"/>
        <end position="656"/>
    </location>
</feature>
<dbReference type="PANTHER" id="PTHR23164">
    <property type="entry name" value="EARLY ENDOSOME ANTIGEN 1"/>
    <property type="match status" value="1"/>
</dbReference>
<dbReference type="GO" id="GO:0008270">
    <property type="term" value="F:zinc ion binding"/>
    <property type="evidence" value="ECO:0007669"/>
    <property type="project" value="UniProtKB-KW"/>
</dbReference>
<evidence type="ECO:0000313" key="7">
    <source>
        <dbReference type="EMBL" id="CAK7922258.1"/>
    </source>
</evidence>
<dbReference type="EMBL" id="CAKLBY020000065">
    <property type="protein sequence ID" value="CAK7922258.1"/>
    <property type="molecule type" value="Genomic_DNA"/>
</dbReference>
<dbReference type="SUPFAM" id="SSF55961">
    <property type="entry name" value="Bet v1-like"/>
    <property type="match status" value="1"/>
</dbReference>
<dbReference type="PROSITE" id="PS50178">
    <property type="entry name" value="ZF_FYVE"/>
    <property type="match status" value="1"/>
</dbReference>
<evidence type="ECO:0000256" key="3">
    <source>
        <dbReference type="ARBA" id="ARBA00022833"/>
    </source>
</evidence>
<dbReference type="Proteomes" id="UP001162060">
    <property type="component" value="Unassembled WGS sequence"/>
</dbReference>
<dbReference type="PANTHER" id="PTHR23164:SF29">
    <property type="entry name" value="E3 UBIQUITIN-PROTEIN LIGASE PIB1"/>
    <property type="match status" value="1"/>
</dbReference>
<evidence type="ECO:0000256" key="1">
    <source>
        <dbReference type="ARBA" id="ARBA00022723"/>
    </source>
</evidence>
<gene>
    <name evidence="7" type="ORF">PM001_LOCUS7537</name>
</gene>
<feature type="compositionally biased region" description="Polar residues" evidence="5">
    <location>
        <begin position="105"/>
        <end position="121"/>
    </location>
</feature>
<sequence>MSNALDGRSWGASSSAKLVSHKASRYAGMESSSPFEHTLRPFEQTYRMPSMTAAQPRPTGPPDETIRPRLESRQSRQAAHELEPCLKNHHPPRKTRQPVEEQQEARNNSPMEQLSPRPQKSQFRHPQRCSQVPVRSSPPVHDRPHVLTRQPSGSAVVRSPPSIPLNHRMEAFRSSSNPYSRQVQESRPPQSRPRPRPDYQEALRPTGFQNGSKPVGPVLNHRGGSSTKAQKSPHVPVESSAPPAVQGFRHETRAPTGSSSSSSSENFVELSPSRRREIISRVNESVQSVMASMLSDTVNKAQWKFKLHKKDISYYTDETCVKPGQKRFCCVSHTHAPVEELMKLFVVTDTDTMARNNRVVSDALLETRVLSVLRRPTPQRPMNSMFITYSSYHTPGLMMDREICVAVGTDMIRQSDGSVVGYCLWDTVDGPEFAEATNKFETSIMFRTGFFFRRAGPRHSSSGELCQEFTKIVYLVGFEPGGWVPGITARLLMEKFGMNVIRLCAYFRRKQLDSRTFVLKAEWPSKMSVKSCKHCKKEFQVLSKRTNCHACGHVVCKACVSKELVDLHAVGLVPMHICYSCLEKNGLPPPMSSQKPWTSYGRRRLQSDTSAITRVATQQTPSRSQPNYQQSTSVVDCDLVGGEEDDSDTDTDTGEWAFTLSGVPIRPYRMAS</sequence>
<feature type="region of interest" description="Disordered" evidence="5">
    <location>
        <begin position="1"/>
        <end position="273"/>
    </location>
</feature>
<dbReference type="Gene3D" id="3.30.530.20">
    <property type="match status" value="1"/>
</dbReference>
<dbReference type="CDD" id="cd00065">
    <property type="entry name" value="FYVE_like_SF"/>
    <property type="match status" value="1"/>
</dbReference>
<dbReference type="InterPro" id="IPR017907">
    <property type="entry name" value="Znf_RING_CS"/>
</dbReference>
<evidence type="ECO:0000256" key="5">
    <source>
        <dbReference type="SAM" id="MobiDB-lite"/>
    </source>
</evidence>
<dbReference type="AlphaFoldDB" id="A0AAV1TLZ4"/>
<feature type="compositionally biased region" description="Basic and acidic residues" evidence="5">
    <location>
        <begin position="64"/>
        <end position="86"/>
    </location>
</feature>
<evidence type="ECO:0000256" key="2">
    <source>
        <dbReference type="ARBA" id="ARBA00022771"/>
    </source>
</evidence>
<feature type="compositionally biased region" description="Low complexity" evidence="5">
    <location>
        <begin position="180"/>
        <end position="189"/>
    </location>
</feature>
<comment type="caution">
    <text evidence="7">The sequence shown here is derived from an EMBL/GenBank/DDBJ whole genome shotgun (WGS) entry which is preliminary data.</text>
</comment>